<accession>A0A8D9A647</accession>
<keyword evidence="1" id="KW-0472">Membrane</keyword>
<proteinExistence type="predicted"/>
<reference evidence="2" key="1">
    <citation type="submission" date="2021-05" db="EMBL/GenBank/DDBJ databases">
        <authorList>
            <person name="Alioto T."/>
            <person name="Alioto T."/>
            <person name="Gomez Garrido J."/>
        </authorList>
    </citation>
    <scope>NUCLEOTIDE SEQUENCE</scope>
</reference>
<name>A0A8D9A647_9HEMI</name>
<sequence>MFLFHLFFIYFLSTIGCLLILHVWQHRRYYYLCFLIPGPSVLTLVRANIQVLMGTLETIPKLLDKMYNELRLLGPVFSVHGFGCRQYSTCQGTRKEKWKHVSNLEPLQRQLLPA</sequence>
<keyword evidence="1" id="KW-0812">Transmembrane</keyword>
<dbReference type="AlphaFoldDB" id="A0A8D9A647"/>
<protein>
    <submittedName>
        <fullName evidence="2">Uncharacterized protein</fullName>
    </submittedName>
</protein>
<keyword evidence="1" id="KW-1133">Transmembrane helix</keyword>
<evidence type="ECO:0000256" key="1">
    <source>
        <dbReference type="SAM" id="Phobius"/>
    </source>
</evidence>
<organism evidence="2">
    <name type="scientific">Cacopsylla melanoneura</name>
    <dbReference type="NCBI Taxonomy" id="428564"/>
    <lineage>
        <taxon>Eukaryota</taxon>
        <taxon>Metazoa</taxon>
        <taxon>Ecdysozoa</taxon>
        <taxon>Arthropoda</taxon>
        <taxon>Hexapoda</taxon>
        <taxon>Insecta</taxon>
        <taxon>Pterygota</taxon>
        <taxon>Neoptera</taxon>
        <taxon>Paraneoptera</taxon>
        <taxon>Hemiptera</taxon>
        <taxon>Sternorrhyncha</taxon>
        <taxon>Psylloidea</taxon>
        <taxon>Psyllidae</taxon>
        <taxon>Psyllinae</taxon>
        <taxon>Cacopsylla</taxon>
    </lineage>
</organism>
<dbReference type="EMBL" id="HBUF01549126">
    <property type="protein sequence ID" value="CAG6758226.1"/>
    <property type="molecule type" value="Transcribed_RNA"/>
</dbReference>
<feature type="transmembrane region" description="Helical" evidence="1">
    <location>
        <begin position="6"/>
        <end position="24"/>
    </location>
</feature>
<evidence type="ECO:0000313" key="2">
    <source>
        <dbReference type="EMBL" id="CAG6758226.1"/>
    </source>
</evidence>